<evidence type="ECO:0000313" key="2">
    <source>
        <dbReference type="Proteomes" id="UP000281498"/>
    </source>
</evidence>
<evidence type="ECO:0000313" key="1">
    <source>
        <dbReference type="EMBL" id="RKL67649.1"/>
    </source>
</evidence>
<dbReference type="AlphaFoldDB" id="A0A3A9K5X5"/>
<dbReference type="InterPro" id="IPR005500">
    <property type="entry name" value="DUF309"/>
</dbReference>
<dbReference type="PANTHER" id="PTHR34796">
    <property type="entry name" value="EXPRESSED PROTEIN"/>
    <property type="match status" value="1"/>
</dbReference>
<dbReference type="Pfam" id="PF03745">
    <property type="entry name" value="DUF309"/>
    <property type="match status" value="1"/>
</dbReference>
<dbReference type="InterPro" id="IPR023203">
    <property type="entry name" value="TTHA0068_sf"/>
</dbReference>
<dbReference type="SUPFAM" id="SSF140663">
    <property type="entry name" value="TTHA0068-like"/>
    <property type="match status" value="1"/>
</dbReference>
<dbReference type="Gene3D" id="1.10.3450.10">
    <property type="entry name" value="TTHA0068-like"/>
    <property type="match status" value="1"/>
</dbReference>
<dbReference type="RefSeq" id="WP_110935188.1">
    <property type="nucleotide sequence ID" value="NZ_KZ614146.1"/>
</dbReference>
<dbReference type="EMBL" id="PDOE01000003">
    <property type="protein sequence ID" value="RKL67649.1"/>
    <property type="molecule type" value="Genomic_DNA"/>
</dbReference>
<dbReference type="OrthoDB" id="165483at2"/>
<sequence>MKKYANEYIEYLLHFQSSRDYFECHEIMEEFWLENDRDLKWLLLIQLAVAVYHERQKNFTGSLRLYRKTLLYLRNQPALLDELSIHGGDLEQQVKSRIKTILNEGEYEPFNLPLTDDMLIKKCEILSKEKGWVWLYKNDASNPDLTYRHKRRDRSEVIEARHQSLLYKQQKRGGLKR</sequence>
<gene>
    <name evidence="1" type="ORF">CR203_09870</name>
</gene>
<evidence type="ECO:0008006" key="3">
    <source>
        <dbReference type="Google" id="ProtNLM"/>
    </source>
</evidence>
<protein>
    <recommendedName>
        <fullName evidence="3">DUF309 domain-containing protein</fullName>
    </recommendedName>
</protein>
<accession>A0A3A9K5X5</accession>
<proteinExistence type="predicted"/>
<reference evidence="1 2" key="1">
    <citation type="submission" date="2017-10" db="EMBL/GenBank/DDBJ databases">
        <title>Bacillus sp. nov., a halophilic bacterium isolated from a Keqin Lake.</title>
        <authorList>
            <person name="Wang H."/>
        </authorList>
    </citation>
    <scope>NUCLEOTIDE SEQUENCE [LARGE SCALE GENOMIC DNA]</scope>
    <source>
        <strain evidence="1 2">KCTC 13187</strain>
    </source>
</reference>
<comment type="caution">
    <text evidence="1">The sequence shown here is derived from an EMBL/GenBank/DDBJ whole genome shotgun (WGS) entry which is preliminary data.</text>
</comment>
<keyword evidence="2" id="KW-1185">Reference proteome</keyword>
<name>A0A3A9K5X5_9BACI</name>
<dbReference type="PANTHER" id="PTHR34796:SF1">
    <property type="entry name" value="EXPRESSED PROTEIN"/>
    <property type="match status" value="1"/>
</dbReference>
<organism evidence="1 2">
    <name type="scientific">Salipaludibacillus neizhouensis</name>
    <dbReference type="NCBI Taxonomy" id="885475"/>
    <lineage>
        <taxon>Bacteria</taxon>
        <taxon>Bacillati</taxon>
        <taxon>Bacillota</taxon>
        <taxon>Bacilli</taxon>
        <taxon>Bacillales</taxon>
        <taxon>Bacillaceae</taxon>
    </lineage>
</organism>
<dbReference type="Proteomes" id="UP000281498">
    <property type="component" value="Unassembled WGS sequence"/>
</dbReference>